<dbReference type="Pfam" id="PF05521">
    <property type="entry name" value="Phage_HCP"/>
    <property type="match status" value="1"/>
</dbReference>
<dbReference type="AlphaFoldDB" id="A0AAI9MSY2"/>
<name>A0AAI9MSY2_MORMO</name>
<comment type="caution">
    <text evidence="1">The sequence shown here is derived from an EMBL/GenBank/DDBJ whole genome shotgun (WGS) entry which is preliminary data.</text>
</comment>
<dbReference type="EMBL" id="ABKJEP030000035">
    <property type="protein sequence ID" value="EMO9457151.1"/>
    <property type="molecule type" value="Genomic_DNA"/>
</dbReference>
<dbReference type="InterPro" id="IPR038666">
    <property type="entry name" value="SSP1_head-tail_sf"/>
</dbReference>
<dbReference type="Gene3D" id="2.40.10.270">
    <property type="entry name" value="Bacteriophage SPP1 head-tail adaptor protein"/>
    <property type="match status" value="1"/>
</dbReference>
<dbReference type="NCBIfam" id="TIGR01563">
    <property type="entry name" value="gp16_SPP1"/>
    <property type="match status" value="1"/>
</dbReference>
<reference evidence="1" key="1">
    <citation type="submission" date="2024-02" db="EMBL/GenBank/DDBJ databases">
        <authorList>
            <consortium name="Clinical and Environmental Microbiology Branch: Whole genome sequencing antimicrobial resistance pathogens in the healthcare setting"/>
        </authorList>
    </citation>
    <scope>NUCLEOTIDE SEQUENCE</scope>
    <source>
        <strain evidence="1">2023KU-00017</strain>
    </source>
</reference>
<accession>A0AAI9MSY2</accession>
<proteinExistence type="predicted"/>
<sequence>MQAGRLRHIVTFQRAEITILPSGQREKLWFDIGPPVNAEVKPVSGRELLTAGAEMSEITVRVWMRYRPDIHPACRMVYRGQVYDIQVVIPDVKFTRLELLCKQGVKDG</sequence>
<protein>
    <submittedName>
        <fullName evidence="1">Phage head closure protein</fullName>
    </submittedName>
</protein>
<organism evidence="1">
    <name type="scientific">Morganella morganii</name>
    <name type="common">Proteus morganii</name>
    <dbReference type="NCBI Taxonomy" id="582"/>
    <lineage>
        <taxon>Bacteria</taxon>
        <taxon>Pseudomonadati</taxon>
        <taxon>Pseudomonadota</taxon>
        <taxon>Gammaproteobacteria</taxon>
        <taxon>Enterobacterales</taxon>
        <taxon>Morganellaceae</taxon>
        <taxon>Morganella</taxon>
    </lineage>
</organism>
<gene>
    <name evidence="1" type="ORF">PN925_002534</name>
</gene>
<evidence type="ECO:0000313" key="1">
    <source>
        <dbReference type="EMBL" id="EMO9457151.1"/>
    </source>
</evidence>
<dbReference type="RefSeq" id="WP_163653219.1">
    <property type="nucleotide sequence ID" value="NZ_CP048806.1"/>
</dbReference>
<dbReference type="InterPro" id="IPR008767">
    <property type="entry name" value="Phage_SPP1_head-tail_adaptor"/>
</dbReference>